<keyword evidence="3 8" id="KW-0597">Phosphoprotein</keyword>
<dbReference type="Gene3D" id="1.10.10.60">
    <property type="entry name" value="Homeodomain-like"/>
    <property type="match status" value="2"/>
</dbReference>
<sequence>MGTEGTTMYNLLLVDDESSVVETLAVTIPWADIGIGTVHKAFSAKEAIDMMTMHEVDIVITDIHMPVASGLDLVATVQERWKRTKCILLSGHAEFEYAQIGIQNHISGYLLKPVSDEELMVCVQEVVGQIEQESSRNDAYERAMKVLRDHLPRLKGELLHDLLQGKRLSPDKLQEKINLLEVPVTCGDDILMALVRYKEDFTDYNPFEMSLMEFAIGNLATETFESHFQVWQCIDVHDYLVLALIPKRGELPEPRELLVAKLVNQFQLNVQQFLKKRISVLVGQWGVFPDSMTGMYNNLLLVFRRRFGTERDLPVYTMDTSDTVDIHMLNRLYEPPTLMHLMEAGHWEAVEKKLEAALEELELYWAESNEHITEAFFFIFSSFSFIAHKNGKKLSDLIDEDYVKGKELIPSNTVKHLREWVRNVFDKFRVNALQESRTARAGIVMQAQKYMLAHLSQNISLQEISDHLRLHPAYLSRVYKLETGENISEYMTRLKLEKSVQLLTLSTMKIYEISLEIGYQNPNYFNKVFKKHFGLTPQEYRTSKALS</sequence>
<evidence type="ECO:0000256" key="5">
    <source>
        <dbReference type="ARBA" id="ARBA00023015"/>
    </source>
</evidence>
<keyword evidence="2" id="KW-0963">Cytoplasm</keyword>
<dbReference type="GO" id="GO:0005737">
    <property type="term" value="C:cytoplasm"/>
    <property type="evidence" value="ECO:0007669"/>
    <property type="project" value="UniProtKB-SubCell"/>
</dbReference>
<keyword evidence="12" id="KW-1185">Reference proteome</keyword>
<dbReference type="InterPro" id="IPR009057">
    <property type="entry name" value="Homeodomain-like_sf"/>
</dbReference>
<evidence type="ECO:0000256" key="3">
    <source>
        <dbReference type="ARBA" id="ARBA00022553"/>
    </source>
</evidence>
<dbReference type="SUPFAM" id="SSF46689">
    <property type="entry name" value="Homeodomain-like"/>
    <property type="match status" value="2"/>
</dbReference>
<keyword evidence="4" id="KW-0902">Two-component regulatory system</keyword>
<dbReference type="PROSITE" id="PS01124">
    <property type="entry name" value="HTH_ARAC_FAMILY_2"/>
    <property type="match status" value="1"/>
</dbReference>
<protein>
    <submittedName>
        <fullName evidence="11">Response regulator</fullName>
    </submittedName>
</protein>
<dbReference type="EMBL" id="SMRT01000001">
    <property type="protein sequence ID" value="TDG00188.1"/>
    <property type="molecule type" value="Genomic_DNA"/>
</dbReference>
<evidence type="ECO:0000313" key="12">
    <source>
        <dbReference type="Proteomes" id="UP000295636"/>
    </source>
</evidence>
<dbReference type="GO" id="GO:0043565">
    <property type="term" value="F:sequence-specific DNA binding"/>
    <property type="evidence" value="ECO:0007669"/>
    <property type="project" value="InterPro"/>
</dbReference>
<dbReference type="PRINTS" id="PR00032">
    <property type="entry name" value="HTHARAC"/>
</dbReference>
<evidence type="ECO:0000313" key="11">
    <source>
        <dbReference type="EMBL" id="TDG00188.1"/>
    </source>
</evidence>
<proteinExistence type="predicted"/>
<dbReference type="PANTHER" id="PTHR42713:SF3">
    <property type="entry name" value="TRANSCRIPTIONAL REGULATORY PROTEIN HPTR"/>
    <property type="match status" value="1"/>
</dbReference>
<dbReference type="InterPro" id="IPR020449">
    <property type="entry name" value="Tscrpt_reg_AraC-type_HTH"/>
</dbReference>
<gene>
    <name evidence="11" type="ORF">E1757_00645</name>
</gene>
<feature type="modified residue" description="4-aspartylphosphate" evidence="8">
    <location>
        <position position="62"/>
    </location>
</feature>
<evidence type="ECO:0000256" key="8">
    <source>
        <dbReference type="PROSITE-ProRule" id="PRU00169"/>
    </source>
</evidence>
<evidence type="ECO:0000256" key="2">
    <source>
        <dbReference type="ARBA" id="ARBA00022490"/>
    </source>
</evidence>
<keyword evidence="7" id="KW-0804">Transcription</keyword>
<dbReference type="InterPro" id="IPR051552">
    <property type="entry name" value="HptR"/>
</dbReference>
<dbReference type="InterPro" id="IPR001789">
    <property type="entry name" value="Sig_transdc_resp-reg_receiver"/>
</dbReference>
<organism evidence="11 12">
    <name type="scientific">Paenibacillus piri</name>
    <dbReference type="NCBI Taxonomy" id="2547395"/>
    <lineage>
        <taxon>Bacteria</taxon>
        <taxon>Bacillati</taxon>
        <taxon>Bacillota</taxon>
        <taxon>Bacilli</taxon>
        <taxon>Bacillales</taxon>
        <taxon>Paenibacillaceae</taxon>
        <taxon>Paenibacillus</taxon>
    </lineage>
</organism>
<dbReference type="InterPro" id="IPR018062">
    <property type="entry name" value="HTH_AraC-typ_CS"/>
</dbReference>
<dbReference type="InterPro" id="IPR011006">
    <property type="entry name" value="CheY-like_superfamily"/>
</dbReference>
<keyword evidence="5" id="KW-0805">Transcription regulation</keyword>
<dbReference type="CDD" id="cd17536">
    <property type="entry name" value="REC_YesN-like"/>
    <property type="match status" value="1"/>
</dbReference>
<dbReference type="SMART" id="SM00448">
    <property type="entry name" value="REC"/>
    <property type="match status" value="1"/>
</dbReference>
<dbReference type="GO" id="GO:0000160">
    <property type="term" value="P:phosphorelay signal transduction system"/>
    <property type="evidence" value="ECO:0007669"/>
    <property type="project" value="UniProtKB-KW"/>
</dbReference>
<evidence type="ECO:0000256" key="1">
    <source>
        <dbReference type="ARBA" id="ARBA00004496"/>
    </source>
</evidence>
<evidence type="ECO:0000259" key="9">
    <source>
        <dbReference type="PROSITE" id="PS01124"/>
    </source>
</evidence>
<evidence type="ECO:0000256" key="4">
    <source>
        <dbReference type="ARBA" id="ARBA00023012"/>
    </source>
</evidence>
<evidence type="ECO:0000256" key="6">
    <source>
        <dbReference type="ARBA" id="ARBA00023125"/>
    </source>
</evidence>
<name>A0A4R5KYI3_9BACL</name>
<dbReference type="Proteomes" id="UP000295636">
    <property type="component" value="Unassembled WGS sequence"/>
</dbReference>
<dbReference type="SUPFAM" id="SSF52172">
    <property type="entry name" value="CheY-like"/>
    <property type="match status" value="1"/>
</dbReference>
<evidence type="ECO:0000256" key="7">
    <source>
        <dbReference type="ARBA" id="ARBA00023163"/>
    </source>
</evidence>
<dbReference type="AlphaFoldDB" id="A0A4R5KYI3"/>
<dbReference type="Gene3D" id="3.40.50.2300">
    <property type="match status" value="1"/>
</dbReference>
<evidence type="ECO:0000259" key="10">
    <source>
        <dbReference type="PROSITE" id="PS50110"/>
    </source>
</evidence>
<reference evidence="11 12" key="1">
    <citation type="submission" date="2019-03" db="EMBL/GenBank/DDBJ databases">
        <title>This is whole genome sequence of Paenibacillus sp MS74 strain.</title>
        <authorList>
            <person name="Trinh H.N."/>
        </authorList>
    </citation>
    <scope>NUCLEOTIDE SEQUENCE [LARGE SCALE GENOMIC DNA]</scope>
    <source>
        <strain evidence="11 12">MS74</strain>
    </source>
</reference>
<dbReference type="Pfam" id="PF12833">
    <property type="entry name" value="HTH_18"/>
    <property type="match status" value="1"/>
</dbReference>
<dbReference type="Pfam" id="PF00072">
    <property type="entry name" value="Response_reg"/>
    <property type="match status" value="1"/>
</dbReference>
<keyword evidence="6" id="KW-0238">DNA-binding</keyword>
<dbReference type="PROSITE" id="PS00041">
    <property type="entry name" value="HTH_ARAC_FAMILY_1"/>
    <property type="match status" value="1"/>
</dbReference>
<feature type="domain" description="HTH araC/xylS-type" evidence="9">
    <location>
        <begin position="445"/>
        <end position="543"/>
    </location>
</feature>
<dbReference type="PROSITE" id="PS50110">
    <property type="entry name" value="RESPONSE_REGULATORY"/>
    <property type="match status" value="1"/>
</dbReference>
<comment type="subcellular location">
    <subcellularLocation>
        <location evidence="1">Cytoplasm</location>
    </subcellularLocation>
</comment>
<dbReference type="SMART" id="SM00342">
    <property type="entry name" value="HTH_ARAC"/>
    <property type="match status" value="1"/>
</dbReference>
<dbReference type="InterPro" id="IPR018060">
    <property type="entry name" value="HTH_AraC"/>
</dbReference>
<feature type="domain" description="Response regulatory" evidence="10">
    <location>
        <begin position="10"/>
        <end position="127"/>
    </location>
</feature>
<comment type="caution">
    <text evidence="11">The sequence shown here is derived from an EMBL/GenBank/DDBJ whole genome shotgun (WGS) entry which is preliminary data.</text>
</comment>
<accession>A0A4R5KYI3</accession>
<dbReference type="GO" id="GO:0003700">
    <property type="term" value="F:DNA-binding transcription factor activity"/>
    <property type="evidence" value="ECO:0007669"/>
    <property type="project" value="InterPro"/>
</dbReference>
<dbReference type="PANTHER" id="PTHR42713">
    <property type="entry name" value="HISTIDINE KINASE-RELATED"/>
    <property type="match status" value="1"/>
</dbReference>
<dbReference type="OrthoDB" id="9794370at2"/>